<evidence type="ECO:0000256" key="2">
    <source>
        <dbReference type="SAM" id="Phobius"/>
    </source>
</evidence>
<keyword evidence="4" id="KW-1185">Reference proteome</keyword>
<evidence type="ECO:0000313" key="3">
    <source>
        <dbReference type="EMBL" id="BCB79411.1"/>
    </source>
</evidence>
<evidence type="ECO:0000313" key="4">
    <source>
        <dbReference type="Proteomes" id="UP000502508"/>
    </source>
</evidence>
<sequence>MQPIDVTPPPGEPVEEPEATSPRRRRTRMIVLGSLLTVGLVGVGFAGSAAWRVVQQKDATLDTPAEVAGLRRDSTAEALETSDYLRTAIGARIELDESIGTVYNDPANANRSVLLFGGTTLIWTPERDLDTLFELLSDDTGAVNNLHEVDAGDLGGVMKCGESVAPEGNTTVCGWADHGSVVLALLPGRTQDEGGALLREIRGTIQTRD</sequence>
<dbReference type="EMBL" id="AP022870">
    <property type="protein sequence ID" value="BCB79411.1"/>
    <property type="molecule type" value="Genomic_DNA"/>
</dbReference>
<dbReference type="KEGG" id="pfla:Pflav_058210"/>
<evidence type="ECO:0000256" key="1">
    <source>
        <dbReference type="SAM" id="MobiDB-lite"/>
    </source>
</evidence>
<reference evidence="3 4" key="2">
    <citation type="submission" date="2020-03" db="EMBL/GenBank/DDBJ databases">
        <authorList>
            <person name="Ichikawa N."/>
            <person name="Kimura A."/>
            <person name="Kitahashi Y."/>
            <person name="Uohara A."/>
        </authorList>
    </citation>
    <scope>NUCLEOTIDE SEQUENCE [LARGE SCALE GENOMIC DNA]</scope>
    <source>
        <strain evidence="3 4">NBRC 107702</strain>
    </source>
</reference>
<proteinExistence type="predicted"/>
<feature type="transmembrane region" description="Helical" evidence="2">
    <location>
        <begin position="30"/>
        <end position="51"/>
    </location>
</feature>
<name>A0A6F8Y0A6_9ACTN</name>
<gene>
    <name evidence="3" type="ORF">Pflav_058210</name>
</gene>
<keyword evidence="2" id="KW-0812">Transmembrane</keyword>
<organism evidence="3 4">
    <name type="scientific">Phytohabitans flavus</name>
    <dbReference type="NCBI Taxonomy" id="1076124"/>
    <lineage>
        <taxon>Bacteria</taxon>
        <taxon>Bacillati</taxon>
        <taxon>Actinomycetota</taxon>
        <taxon>Actinomycetes</taxon>
        <taxon>Micromonosporales</taxon>
        <taxon>Micromonosporaceae</taxon>
    </lineage>
</organism>
<feature type="region of interest" description="Disordered" evidence="1">
    <location>
        <begin position="1"/>
        <end position="24"/>
    </location>
</feature>
<keyword evidence="2" id="KW-0472">Membrane</keyword>
<reference evidence="3 4" key="1">
    <citation type="submission" date="2020-03" db="EMBL/GenBank/DDBJ databases">
        <title>Whole genome shotgun sequence of Phytohabitans flavus NBRC 107702.</title>
        <authorList>
            <person name="Komaki H."/>
            <person name="Tamura T."/>
        </authorList>
    </citation>
    <scope>NUCLEOTIDE SEQUENCE [LARGE SCALE GENOMIC DNA]</scope>
    <source>
        <strain evidence="3 4">NBRC 107702</strain>
    </source>
</reference>
<keyword evidence="2" id="KW-1133">Transmembrane helix</keyword>
<accession>A0A6F8Y0A6</accession>
<protein>
    <submittedName>
        <fullName evidence="3">Uncharacterized protein</fullName>
    </submittedName>
</protein>
<dbReference type="AlphaFoldDB" id="A0A6F8Y0A6"/>
<dbReference type="Proteomes" id="UP000502508">
    <property type="component" value="Chromosome"/>
</dbReference>
<feature type="compositionally biased region" description="Pro residues" evidence="1">
    <location>
        <begin position="1"/>
        <end position="12"/>
    </location>
</feature>
<dbReference type="RefSeq" id="WP_173039353.1">
    <property type="nucleotide sequence ID" value="NZ_AP022870.1"/>
</dbReference>